<protein>
    <submittedName>
        <fullName evidence="1">Uncharacterized protein</fullName>
    </submittedName>
</protein>
<organism evidence="1 2">
    <name type="scientific">Larinioides sclopetarius</name>
    <dbReference type="NCBI Taxonomy" id="280406"/>
    <lineage>
        <taxon>Eukaryota</taxon>
        <taxon>Metazoa</taxon>
        <taxon>Ecdysozoa</taxon>
        <taxon>Arthropoda</taxon>
        <taxon>Chelicerata</taxon>
        <taxon>Arachnida</taxon>
        <taxon>Araneae</taxon>
        <taxon>Araneomorphae</taxon>
        <taxon>Entelegynae</taxon>
        <taxon>Araneoidea</taxon>
        <taxon>Araneidae</taxon>
        <taxon>Larinioides</taxon>
    </lineage>
</organism>
<reference evidence="1 2" key="1">
    <citation type="submission" date="2024-04" db="EMBL/GenBank/DDBJ databases">
        <authorList>
            <person name="Rising A."/>
            <person name="Reimegard J."/>
            <person name="Sonavane S."/>
            <person name="Akerstrom W."/>
            <person name="Nylinder S."/>
            <person name="Hedman E."/>
            <person name="Kallberg Y."/>
        </authorList>
    </citation>
    <scope>NUCLEOTIDE SEQUENCE [LARGE SCALE GENOMIC DNA]</scope>
</reference>
<comment type="caution">
    <text evidence="1">The sequence shown here is derived from an EMBL/GenBank/DDBJ whole genome shotgun (WGS) entry which is preliminary data.</text>
</comment>
<name>A0AAV2AKW9_9ARAC</name>
<accession>A0AAV2AKW9</accession>
<gene>
    <name evidence="1" type="ORF">LARSCL_LOCUS13226</name>
</gene>
<dbReference type="AlphaFoldDB" id="A0AAV2AKW9"/>
<dbReference type="EMBL" id="CAXIEN010000181">
    <property type="protein sequence ID" value="CAL1284572.1"/>
    <property type="molecule type" value="Genomic_DNA"/>
</dbReference>
<evidence type="ECO:0000313" key="2">
    <source>
        <dbReference type="Proteomes" id="UP001497382"/>
    </source>
</evidence>
<keyword evidence="2" id="KW-1185">Reference proteome</keyword>
<dbReference type="Proteomes" id="UP001497382">
    <property type="component" value="Unassembled WGS sequence"/>
</dbReference>
<proteinExistence type="predicted"/>
<evidence type="ECO:0000313" key="1">
    <source>
        <dbReference type="EMBL" id="CAL1284572.1"/>
    </source>
</evidence>
<feature type="non-terminal residue" evidence="1">
    <location>
        <position position="38"/>
    </location>
</feature>
<sequence>MKILTLKIHKAVENPATLNLSRSVSDRITFGFFETPIK</sequence>